<dbReference type="EMBL" id="CAACVG010008140">
    <property type="protein sequence ID" value="VEN48675.1"/>
    <property type="molecule type" value="Genomic_DNA"/>
</dbReference>
<keyword evidence="2" id="KW-1185">Reference proteome</keyword>
<reference evidence="1 2" key="1">
    <citation type="submission" date="2019-01" db="EMBL/GenBank/DDBJ databases">
        <authorList>
            <person name="Sayadi A."/>
        </authorList>
    </citation>
    <scope>NUCLEOTIDE SEQUENCE [LARGE SCALE GENOMIC DNA]</scope>
</reference>
<name>A0A653CLP5_CALMS</name>
<dbReference type="Proteomes" id="UP000410492">
    <property type="component" value="Unassembled WGS sequence"/>
</dbReference>
<evidence type="ECO:0000313" key="2">
    <source>
        <dbReference type="Proteomes" id="UP000410492"/>
    </source>
</evidence>
<organism evidence="1 2">
    <name type="scientific">Callosobruchus maculatus</name>
    <name type="common">Southern cowpea weevil</name>
    <name type="synonym">Pulse bruchid</name>
    <dbReference type="NCBI Taxonomy" id="64391"/>
    <lineage>
        <taxon>Eukaryota</taxon>
        <taxon>Metazoa</taxon>
        <taxon>Ecdysozoa</taxon>
        <taxon>Arthropoda</taxon>
        <taxon>Hexapoda</taxon>
        <taxon>Insecta</taxon>
        <taxon>Pterygota</taxon>
        <taxon>Neoptera</taxon>
        <taxon>Endopterygota</taxon>
        <taxon>Coleoptera</taxon>
        <taxon>Polyphaga</taxon>
        <taxon>Cucujiformia</taxon>
        <taxon>Chrysomeloidea</taxon>
        <taxon>Chrysomelidae</taxon>
        <taxon>Bruchinae</taxon>
        <taxon>Bruchini</taxon>
        <taxon>Callosobruchus</taxon>
    </lineage>
</organism>
<protein>
    <submittedName>
        <fullName evidence="1">Uncharacterized protein</fullName>
    </submittedName>
</protein>
<dbReference type="AlphaFoldDB" id="A0A653CLP5"/>
<gene>
    <name evidence="1" type="ORF">CALMAC_LOCUS10037</name>
</gene>
<evidence type="ECO:0000313" key="1">
    <source>
        <dbReference type="EMBL" id="VEN48675.1"/>
    </source>
</evidence>
<proteinExistence type="predicted"/>
<accession>A0A653CLP5</accession>
<sequence>MIAFNSPQHSDEETKSCEHVFQQVGIFRKFINFFIITKFDVATKRWIILTTRHYHQKLKENSSKITLQVQRATKSYAKQVINKSLFAPQAKHNSRSVKTT</sequence>